<organism evidence="1 2">
    <name type="scientific">Robiginitalea biformata (strain ATCC BAA-864 / DSM 15991 / KCTC 12146 / HTCC2501)</name>
    <dbReference type="NCBI Taxonomy" id="313596"/>
    <lineage>
        <taxon>Bacteria</taxon>
        <taxon>Pseudomonadati</taxon>
        <taxon>Bacteroidota</taxon>
        <taxon>Flavobacteriia</taxon>
        <taxon>Flavobacteriales</taxon>
        <taxon>Flavobacteriaceae</taxon>
        <taxon>Robiginitalea</taxon>
    </lineage>
</organism>
<protein>
    <submittedName>
        <fullName evidence="1">Uncharacterized protein</fullName>
    </submittedName>
</protein>
<dbReference type="KEGG" id="rbi:RB2501_12017"/>
<dbReference type="EMBL" id="CP001712">
    <property type="protein sequence ID" value="EAR15052.1"/>
    <property type="molecule type" value="Genomic_DNA"/>
</dbReference>
<dbReference type="HOGENOM" id="CLU_976211_0_0_10"/>
<dbReference type="AlphaFoldDB" id="A4CN10"/>
<dbReference type="Proteomes" id="UP000009049">
    <property type="component" value="Chromosome"/>
</dbReference>
<accession>A4CN10</accession>
<dbReference type="RefSeq" id="WP_015754373.1">
    <property type="nucleotide sequence ID" value="NC_013222.1"/>
</dbReference>
<keyword evidence="2" id="KW-1185">Reference proteome</keyword>
<proteinExistence type="predicted"/>
<sequence length="285" mass="31190">MKKWILLIASVISFQLLSGQSVRLVDILQEPSPGFSVEAHMNERGGTMAFNIDYGGGCVGGYQIKVTFSKSLTQLQAGETFLATLACEDCNTPCTRKWKIAALQGAGGVPNIAAYPDYVYNGNIHISKGYNGYTGVNDWNPGQRTAVVPMVYEPKKDVAQTALQFVIGSGLHKVIYVFQADPAGTPSLQAGGKPNLNCVWESSYGAVNWSEGYYGSRDKTLSGELHQKNGEWVYEGTWGRKGGSRWGRVRFVFDSPTTFTGYWTEGEGTRQTRWTGSGNCLIVKH</sequence>
<name>A4CN10_ROBBH</name>
<reference evidence="1 2" key="1">
    <citation type="journal article" date="2009" name="J. Bacteriol.">
        <title>Complete genome sequence of Robiginitalea biformata HTCC2501.</title>
        <authorList>
            <person name="Oh H.M."/>
            <person name="Giovannoni S.J."/>
            <person name="Lee K."/>
            <person name="Ferriera S."/>
            <person name="Johnson J."/>
            <person name="Cho J.C."/>
        </authorList>
    </citation>
    <scope>NUCLEOTIDE SEQUENCE [LARGE SCALE GENOMIC DNA]</scope>
    <source>
        <strain evidence="2">ATCC BAA-864 / HTCC2501 / KCTC 12146</strain>
    </source>
</reference>
<evidence type="ECO:0000313" key="2">
    <source>
        <dbReference type="Proteomes" id="UP000009049"/>
    </source>
</evidence>
<gene>
    <name evidence="1" type="ordered locus">RB2501_12017</name>
</gene>
<evidence type="ECO:0000313" key="1">
    <source>
        <dbReference type="EMBL" id="EAR15052.1"/>
    </source>
</evidence>
<dbReference type="OrthoDB" id="9859071at2"/>